<evidence type="ECO:0000256" key="1">
    <source>
        <dbReference type="SAM" id="MobiDB-lite"/>
    </source>
</evidence>
<dbReference type="Proteomes" id="UP001177209">
    <property type="component" value="Unassembled WGS sequence"/>
</dbReference>
<keyword evidence="3" id="KW-1185">Reference proteome</keyword>
<gene>
    <name evidence="2" type="primary">Vav1_1</name>
    <name evidence="2" type="ORF">KCX86_0015692</name>
</gene>
<dbReference type="Gene3D" id="2.30.30.40">
    <property type="entry name" value="SH3 Domains"/>
    <property type="match status" value="1"/>
</dbReference>
<evidence type="ECO:0000313" key="3">
    <source>
        <dbReference type="Proteomes" id="UP001177209"/>
    </source>
</evidence>
<proteinExistence type="predicted"/>
<comment type="caution">
    <text evidence="2">The sequence shown here is derived from an EMBL/GenBank/DDBJ whole genome shotgun (WGS) entry which is preliminary data.</text>
</comment>
<accession>A0AA40L924</accession>
<evidence type="ECO:0000313" key="2">
    <source>
        <dbReference type="EMBL" id="KAK1199274.1"/>
    </source>
</evidence>
<feature type="region of interest" description="Disordered" evidence="1">
    <location>
        <begin position="33"/>
        <end position="73"/>
    </location>
</feature>
<name>A0AA40L924_PYGPA</name>
<feature type="non-terminal residue" evidence="2">
    <location>
        <position position="132"/>
    </location>
</feature>
<sequence>RGQNGLKCPEFRSGEALGGFVSLPGTNWHLVAPQNKSQRLAPEKKRGDLGLPKMEASQPYSGVPPPPGAMGPALRLSPGDVVEVTVAEAEQLWWQVGTGPSWSCWDRRRQTTMAMLEYTLMMGWDRPPSPCW</sequence>
<organism evidence="2 3">
    <name type="scientific">Pygoscelis papua</name>
    <name type="common">Gentoo penguin</name>
    <dbReference type="NCBI Taxonomy" id="30457"/>
    <lineage>
        <taxon>Eukaryota</taxon>
        <taxon>Metazoa</taxon>
        <taxon>Chordata</taxon>
        <taxon>Craniata</taxon>
        <taxon>Vertebrata</taxon>
        <taxon>Euteleostomi</taxon>
        <taxon>Archelosauria</taxon>
        <taxon>Archosauria</taxon>
        <taxon>Dinosauria</taxon>
        <taxon>Saurischia</taxon>
        <taxon>Theropoda</taxon>
        <taxon>Coelurosauria</taxon>
        <taxon>Aves</taxon>
        <taxon>Neognathae</taxon>
        <taxon>Neoaves</taxon>
        <taxon>Aequornithes</taxon>
        <taxon>Sphenisciformes</taxon>
        <taxon>Spheniscidae</taxon>
        <taxon>Pygoscelis</taxon>
    </lineage>
</organism>
<feature type="non-terminal residue" evidence="2">
    <location>
        <position position="1"/>
    </location>
</feature>
<reference evidence="2" key="1">
    <citation type="submission" date="2021-05" db="EMBL/GenBank/DDBJ databases">
        <title>A comprehensive genomic history of the evolution of penguins.</title>
        <authorList>
            <person name="Bi X."/>
        </authorList>
    </citation>
    <scope>NUCLEOTIDE SEQUENCE</scope>
    <source>
        <strain evidence="2">Gentoo_SouthGeorgia</strain>
        <tissue evidence="2">Blood</tissue>
    </source>
</reference>
<dbReference type="EMBL" id="JAHCLZ010004488">
    <property type="protein sequence ID" value="KAK1199274.1"/>
    <property type="molecule type" value="Genomic_DNA"/>
</dbReference>
<dbReference type="AlphaFoldDB" id="A0AA40L924"/>
<protein>
    <submittedName>
        <fullName evidence="2">VAV protein</fullName>
    </submittedName>
</protein>